<comment type="caution">
    <text evidence="4">The sequence shown here is derived from an EMBL/GenBank/DDBJ whole genome shotgun (WGS) entry which is preliminary data.</text>
</comment>
<evidence type="ECO:0000259" key="3">
    <source>
        <dbReference type="PROSITE" id="PS50879"/>
    </source>
</evidence>
<sequence>MIGSESGWWNFFFVLFYCNGQSQNVQHSRAGTQQILINADLYKSSILCIQEPYTYSDNVCGLTGYNVLSSANPKAVIATVLPNALLIQQFTTVNFACVLFNDQQPFLLISAYLSPNAPLEKDNTPSTTDVSLEEDLDHLSRIISHYSSIPIIVTGDFNGWHPAWGSVASNQRGEAIFNFISSNQLIIINDGITPTREVENSATFIDITFVNNKAIQLISNWRVLDETTHSDHNLISFQILNSKPSPESSLTRIFKTKNINWDSFNLLAYKEINPYYERSRCLRTAEEVNDFVDAMTNTVITICKRTLPPNKPGKRVIYWYNEELKLKHQQCKRLRRKWKRSNNQFLKEAYLNHYIACLKEYKNQLIMTKRNSIRQFFSVQDSSSVWKQVYKWCKTPKNLNQSLKTIKTDNGWTNTPIETASHLLNKFFPDDPPDNHDQFLISTSAQYPQSTSNDVPFTAEEVYDAILTENDNKSPGEDGISANIIKHLNNLFPTLFLNIYNACLKLGTFPDRWKVSTVKVIPKPGSNLQTAKAFRPISLLSVMGKILEKLLYKRLLFWTYQHPTGLSDHQYGFRPQRSTEDAINIIISHRKEILTNNKYGLFVSLDVAGAFDSAWWSLIILSLIDLNIPKNIINIFRSYFSNRKAKLTICGESAEKLLSRGCPQGAKCSPLLWNILYDNLLKLHLPTGCYLQAFADDAFLVVSHENLNICEDRTNKALEKIAKWGENNKIEFNPRKTQAMLITKKRKTREIDIQMKGTKIEIVKHMKYLGVIIENKNKWNQHLDLIANKSRRLYHQILRTTGKEWGLSSDVLRTIYISAIEPILTYSCSSWNSILDLKTKRAKLLSIQRSFAISIIKGYKSISAEAALVLANIEPIDLKIRYCSSRYLLKKGIPDNEHLSQITFQLRAPFSYRPHPALTTNFSVTNCRRPHQINIFTDGSKLEEQTGCAFVALRNDLVIHIDKKRLANECSVFQAELLAILSATEWCIDKNFDARIHCDSQAAIKAVCSRNTSDALALNIQKSIQTAGIHICIIWVKAHVGNAGNEMADQLAKEATKGESIYYHLDPISYGLRFLKLIMTKDWNIAWKTAIKGRTTAAFFPSIEDRRNCHFLPNYVQTQFLTGHGRFAAYLERRKIHLSDRCICGERQTAEHVLLHCPATFNSRALVEARIGSLKSLEMNKKNFQYLLEYMTDAYKILPPH</sequence>
<dbReference type="InterPro" id="IPR043502">
    <property type="entry name" value="DNA/RNA_pol_sf"/>
</dbReference>
<keyword evidence="5" id="KW-1185">Reference proteome</keyword>
<protein>
    <recommendedName>
        <fullName evidence="6">RNA-directed DNA polymerase from mobile element jockey</fullName>
    </recommendedName>
</protein>
<evidence type="ECO:0000256" key="1">
    <source>
        <dbReference type="SAM" id="SignalP"/>
    </source>
</evidence>
<dbReference type="GO" id="GO:0042575">
    <property type="term" value="C:DNA polymerase complex"/>
    <property type="evidence" value="ECO:0007669"/>
    <property type="project" value="UniProtKB-ARBA"/>
</dbReference>
<accession>A0A922KVM6</accession>
<dbReference type="Pfam" id="PF00078">
    <property type="entry name" value="RVT_1"/>
    <property type="match status" value="1"/>
</dbReference>
<dbReference type="InterPro" id="IPR036397">
    <property type="entry name" value="RNaseH_sf"/>
</dbReference>
<dbReference type="Gene3D" id="3.60.10.10">
    <property type="entry name" value="Endonuclease/exonuclease/phosphatase"/>
    <property type="match status" value="1"/>
</dbReference>
<dbReference type="GO" id="GO:0003676">
    <property type="term" value="F:nucleic acid binding"/>
    <property type="evidence" value="ECO:0007669"/>
    <property type="project" value="InterPro"/>
</dbReference>
<dbReference type="AlphaFoldDB" id="A0A922KVM6"/>
<dbReference type="SUPFAM" id="SSF56219">
    <property type="entry name" value="DNase I-like"/>
    <property type="match status" value="1"/>
</dbReference>
<name>A0A922KVM6_DERFA</name>
<dbReference type="SUPFAM" id="SSF56672">
    <property type="entry name" value="DNA/RNA polymerases"/>
    <property type="match status" value="1"/>
</dbReference>
<reference evidence="4" key="2">
    <citation type="journal article" date="2022" name="Res Sq">
        <title>Comparative Genomics Reveals Insights into the Divergent Evolution of Astigmatic Mites and Household Pest Adaptations.</title>
        <authorList>
            <person name="Xiong Q."/>
            <person name="Wan A.T.-Y."/>
            <person name="Liu X.-Y."/>
            <person name="Fung C.S.-H."/>
            <person name="Xiao X."/>
            <person name="Malainual N."/>
            <person name="Hou J."/>
            <person name="Wang L."/>
            <person name="Wang M."/>
            <person name="Yang K."/>
            <person name="Cui Y."/>
            <person name="Leung E."/>
            <person name="Nong W."/>
            <person name="Shin S.-K."/>
            <person name="Au S."/>
            <person name="Jeong K.Y."/>
            <person name="Chew F.T."/>
            <person name="Hui J."/>
            <person name="Leung T.F."/>
            <person name="Tungtrongchitr A."/>
            <person name="Zhong N."/>
            <person name="Liu Z."/>
            <person name="Tsui S."/>
        </authorList>
    </citation>
    <scope>NUCLEOTIDE SEQUENCE</scope>
    <source>
        <strain evidence="4">Derf</strain>
        <tissue evidence="4">Whole organism</tissue>
    </source>
</reference>
<dbReference type="SUPFAM" id="SSF53098">
    <property type="entry name" value="Ribonuclease H-like"/>
    <property type="match status" value="1"/>
</dbReference>
<dbReference type="Pfam" id="PF14529">
    <property type="entry name" value="Exo_endo_phos_2"/>
    <property type="match status" value="1"/>
</dbReference>
<gene>
    <name evidence="4" type="ORF">DERF_012970</name>
</gene>
<dbReference type="EMBL" id="ASGP02000007">
    <property type="protein sequence ID" value="KAH9496949.1"/>
    <property type="molecule type" value="Genomic_DNA"/>
</dbReference>
<evidence type="ECO:0000259" key="2">
    <source>
        <dbReference type="PROSITE" id="PS50878"/>
    </source>
</evidence>
<keyword evidence="1" id="KW-0732">Signal</keyword>
<organism evidence="4 5">
    <name type="scientific">Dermatophagoides farinae</name>
    <name type="common">American house dust mite</name>
    <dbReference type="NCBI Taxonomy" id="6954"/>
    <lineage>
        <taxon>Eukaryota</taxon>
        <taxon>Metazoa</taxon>
        <taxon>Ecdysozoa</taxon>
        <taxon>Arthropoda</taxon>
        <taxon>Chelicerata</taxon>
        <taxon>Arachnida</taxon>
        <taxon>Acari</taxon>
        <taxon>Acariformes</taxon>
        <taxon>Sarcoptiformes</taxon>
        <taxon>Astigmata</taxon>
        <taxon>Psoroptidia</taxon>
        <taxon>Analgoidea</taxon>
        <taxon>Pyroglyphidae</taxon>
        <taxon>Dermatophagoidinae</taxon>
        <taxon>Dermatophagoides</taxon>
    </lineage>
</organism>
<dbReference type="CDD" id="cd09276">
    <property type="entry name" value="Rnase_HI_RT_non_LTR"/>
    <property type="match status" value="1"/>
</dbReference>
<dbReference type="InterPro" id="IPR012337">
    <property type="entry name" value="RNaseH-like_sf"/>
</dbReference>
<dbReference type="Pfam" id="PF00075">
    <property type="entry name" value="RNase_H"/>
    <property type="match status" value="1"/>
</dbReference>
<dbReference type="InterPro" id="IPR005135">
    <property type="entry name" value="Endo/exonuclease/phosphatase"/>
</dbReference>
<dbReference type="GO" id="GO:0004523">
    <property type="term" value="F:RNA-DNA hybrid ribonuclease activity"/>
    <property type="evidence" value="ECO:0007669"/>
    <property type="project" value="InterPro"/>
</dbReference>
<dbReference type="Gene3D" id="3.30.420.10">
    <property type="entry name" value="Ribonuclease H-like superfamily/Ribonuclease H"/>
    <property type="match status" value="1"/>
</dbReference>
<evidence type="ECO:0008006" key="6">
    <source>
        <dbReference type="Google" id="ProtNLM"/>
    </source>
</evidence>
<dbReference type="PANTHER" id="PTHR19446">
    <property type="entry name" value="REVERSE TRANSCRIPTASES"/>
    <property type="match status" value="1"/>
</dbReference>
<dbReference type="InterPro" id="IPR036691">
    <property type="entry name" value="Endo/exonu/phosph_ase_sf"/>
</dbReference>
<evidence type="ECO:0000313" key="4">
    <source>
        <dbReference type="EMBL" id="KAH9496949.1"/>
    </source>
</evidence>
<dbReference type="Proteomes" id="UP000790347">
    <property type="component" value="Unassembled WGS sequence"/>
</dbReference>
<dbReference type="GO" id="GO:0071897">
    <property type="term" value="P:DNA biosynthetic process"/>
    <property type="evidence" value="ECO:0007669"/>
    <property type="project" value="UniProtKB-ARBA"/>
</dbReference>
<dbReference type="CDD" id="cd01650">
    <property type="entry name" value="RT_nLTR_like"/>
    <property type="match status" value="1"/>
</dbReference>
<feature type="domain" description="Reverse transcriptase" evidence="2">
    <location>
        <begin position="502"/>
        <end position="773"/>
    </location>
</feature>
<feature type="signal peptide" evidence="1">
    <location>
        <begin position="1"/>
        <end position="22"/>
    </location>
</feature>
<dbReference type="InterPro" id="IPR002156">
    <property type="entry name" value="RNaseH_domain"/>
</dbReference>
<dbReference type="CDD" id="cd09077">
    <property type="entry name" value="R1-I-EN"/>
    <property type="match status" value="1"/>
</dbReference>
<dbReference type="InterPro" id="IPR000477">
    <property type="entry name" value="RT_dom"/>
</dbReference>
<reference evidence="4" key="1">
    <citation type="submission" date="2013-05" db="EMBL/GenBank/DDBJ databases">
        <authorList>
            <person name="Yim A.K.Y."/>
            <person name="Chan T.F."/>
            <person name="Ji K.M."/>
            <person name="Liu X.Y."/>
            <person name="Zhou J.W."/>
            <person name="Li R.Q."/>
            <person name="Yang K.Y."/>
            <person name="Li J."/>
            <person name="Li M."/>
            <person name="Law P.T.W."/>
            <person name="Wu Y.L."/>
            <person name="Cai Z.L."/>
            <person name="Qin H."/>
            <person name="Bao Y."/>
            <person name="Leung R.K.K."/>
            <person name="Ng P.K.S."/>
            <person name="Zou J."/>
            <person name="Zhong X.J."/>
            <person name="Ran P.X."/>
            <person name="Zhong N.S."/>
            <person name="Liu Z.G."/>
            <person name="Tsui S.K.W."/>
        </authorList>
    </citation>
    <scope>NUCLEOTIDE SEQUENCE</scope>
    <source>
        <strain evidence="4">Derf</strain>
        <tissue evidence="4">Whole organism</tissue>
    </source>
</reference>
<proteinExistence type="predicted"/>
<feature type="domain" description="RNase H type-1" evidence="3">
    <location>
        <begin position="929"/>
        <end position="1057"/>
    </location>
</feature>
<feature type="chain" id="PRO_5038124329" description="RNA-directed DNA polymerase from mobile element jockey" evidence="1">
    <location>
        <begin position="23"/>
        <end position="1201"/>
    </location>
</feature>
<dbReference type="PROSITE" id="PS50878">
    <property type="entry name" value="RT_POL"/>
    <property type="match status" value="1"/>
</dbReference>
<evidence type="ECO:0000313" key="5">
    <source>
        <dbReference type="Proteomes" id="UP000790347"/>
    </source>
</evidence>
<dbReference type="PROSITE" id="PS50879">
    <property type="entry name" value="RNASE_H_1"/>
    <property type="match status" value="1"/>
</dbReference>